<reference evidence="1 2" key="1">
    <citation type="journal article" date="2012" name="BMC Genomics">
        <title>Tools to kill: Genome of one of the most destructive plant pathogenic fungi Macrophomina phaseolina.</title>
        <authorList>
            <person name="Islam M.S."/>
            <person name="Haque M.S."/>
            <person name="Islam M.M."/>
            <person name="Emdad E.M."/>
            <person name="Halim A."/>
            <person name="Hossen Q.M.M."/>
            <person name="Hossain M.Z."/>
            <person name="Ahmed B."/>
            <person name="Rahim S."/>
            <person name="Rahman M.S."/>
            <person name="Alam M.M."/>
            <person name="Hou S."/>
            <person name="Wan X."/>
            <person name="Saito J.A."/>
            <person name="Alam M."/>
        </authorList>
    </citation>
    <scope>NUCLEOTIDE SEQUENCE [LARGE SCALE GENOMIC DNA]</scope>
    <source>
        <strain evidence="1 2">MS6</strain>
    </source>
</reference>
<proteinExistence type="predicted"/>
<dbReference type="VEuPathDB" id="FungiDB:MPH_11548"/>
<evidence type="ECO:0000313" key="2">
    <source>
        <dbReference type="Proteomes" id="UP000007129"/>
    </source>
</evidence>
<accession>K2REN6</accession>
<gene>
    <name evidence="1" type="ORF">MPH_11548</name>
</gene>
<dbReference type="EMBL" id="AHHD01000484">
    <property type="protein sequence ID" value="EKG11387.1"/>
    <property type="molecule type" value="Genomic_DNA"/>
</dbReference>
<organism evidence="1 2">
    <name type="scientific">Macrophomina phaseolina (strain MS6)</name>
    <name type="common">Charcoal rot fungus</name>
    <dbReference type="NCBI Taxonomy" id="1126212"/>
    <lineage>
        <taxon>Eukaryota</taxon>
        <taxon>Fungi</taxon>
        <taxon>Dikarya</taxon>
        <taxon>Ascomycota</taxon>
        <taxon>Pezizomycotina</taxon>
        <taxon>Dothideomycetes</taxon>
        <taxon>Dothideomycetes incertae sedis</taxon>
        <taxon>Botryosphaeriales</taxon>
        <taxon>Botryosphaeriaceae</taxon>
        <taxon>Macrophomina</taxon>
    </lineage>
</organism>
<dbReference type="HOGENOM" id="CLU_1825657_0_0_1"/>
<dbReference type="Proteomes" id="UP000007129">
    <property type="component" value="Unassembled WGS sequence"/>
</dbReference>
<protein>
    <submittedName>
        <fullName evidence="1">Uncharacterized protein</fullName>
    </submittedName>
</protein>
<comment type="caution">
    <text evidence="1">The sequence shown here is derived from an EMBL/GenBank/DDBJ whole genome shotgun (WGS) entry which is preliminary data.</text>
</comment>
<sequence>MDGCAWVFLWDECSFCHDERHGHLPSLYCRAHVIRLCRKYDWVGLLFVHVSGIFLRSPSPAHLRRLRTKDAGPCWKCFAYCNGIPPRPLHSFKSSISLSSYLAYLAARGRLYFTRLPLLPLVISSHEGAAWLPGSPLAAAA</sequence>
<evidence type="ECO:0000313" key="1">
    <source>
        <dbReference type="EMBL" id="EKG11387.1"/>
    </source>
</evidence>
<name>K2REN6_MACPH</name>
<dbReference type="AlphaFoldDB" id="K2REN6"/>
<dbReference type="InParanoid" id="K2REN6"/>